<dbReference type="Proteomes" id="UP000017559">
    <property type="component" value="Unassembled WGS sequence"/>
</dbReference>
<feature type="compositionally biased region" description="Basic and acidic residues" evidence="7">
    <location>
        <begin position="137"/>
        <end position="176"/>
    </location>
</feature>
<sequence length="634" mass="69053">MNHRSLTGTSAQPSPATRLNESFDATRQEFDLLAQEVTAIRNHEARVVPEVNQVDIIHQSIYQLETRLGKVQQQFEEELSRLRTEIHVLRQCLPPNATTGPELDSLSGASSMVHRGNFSGPPPSGAGSVPSNASFPRDGDMEREMDGAESLSTRDRGHEREREMEGGLETGQDRVVNDSAPPPSSMSGPGLSLPAYGPPVPYPPAVPSSVAASPMKDVQHAPQSLPPSKDLQLQHNDGISSSGGSLIPVNTPAEGFLEDVDFNTLPAEFKKEGSDWFAIFNPKVKKGSDVSLMHTFIHESVVCCVRFSPDGKYLATGCNRLAQIYDTKTGAKSCALVHESAGKHTGDLYIRGVCFSPDGKFLATGAEDGLVRIWNIQKARIRNIFGGHRKEVYSVDFSPDGRLIVSCSDDNTVRIWDMLDSTSKVLTHNDPSFVDCEAGLVSVAVSPNNLYIAASSLDATVWIWDIRTGQLVERLRGHRDSVYSVAFSPDGKVLVSGSLDRTLRYWDVSALMSPPGSIGRQEKQANWNDALRHKDGDKQSQCMLTSAGHKDFVLTVAMSYDGQWVVSGSKDTGVQFWDSKNATVQCMLKGHRNSIISVDLSPSGCTLATGSGDWRARIWSYTMTSRGGAKTCKN</sequence>
<evidence type="ECO:0000256" key="3">
    <source>
        <dbReference type="ARBA" id="ARBA00022737"/>
    </source>
</evidence>
<dbReference type="KEGG" id="mrr:Moror_7665"/>
<feature type="region of interest" description="Disordered" evidence="7">
    <location>
        <begin position="93"/>
        <end position="193"/>
    </location>
</feature>
<keyword evidence="5" id="KW-0804">Transcription</keyword>
<feature type="repeat" description="WD" evidence="6">
    <location>
        <begin position="433"/>
        <end position="474"/>
    </location>
</feature>
<dbReference type="STRING" id="1381753.V2X961"/>
<evidence type="ECO:0000256" key="7">
    <source>
        <dbReference type="SAM" id="MobiDB-lite"/>
    </source>
</evidence>
<dbReference type="PROSITE" id="PS50294">
    <property type="entry name" value="WD_REPEATS_REGION"/>
    <property type="match status" value="5"/>
</dbReference>
<dbReference type="SMART" id="SM00320">
    <property type="entry name" value="WD40"/>
    <property type="match status" value="7"/>
</dbReference>
<dbReference type="CDD" id="cd00200">
    <property type="entry name" value="WD40"/>
    <property type="match status" value="1"/>
</dbReference>
<dbReference type="InterPro" id="IPR020472">
    <property type="entry name" value="WD40_PAC1"/>
</dbReference>
<dbReference type="PROSITE" id="PS50082">
    <property type="entry name" value="WD_REPEATS_2"/>
    <property type="match status" value="6"/>
</dbReference>
<keyword evidence="3" id="KW-0677">Repeat</keyword>
<feature type="repeat" description="WD" evidence="6">
    <location>
        <begin position="475"/>
        <end position="509"/>
    </location>
</feature>
<evidence type="ECO:0000256" key="5">
    <source>
        <dbReference type="ARBA" id="ARBA00023163"/>
    </source>
</evidence>
<comment type="caution">
    <text evidence="9">The sequence shown here is derived from an EMBL/GenBank/DDBJ whole genome shotgun (WGS) entry which is preliminary data.</text>
</comment>
<evidence type="ECO:0000313" key="10">
    <source>
        <dbReference type="Proteomes" id="UP000017559"/>
    </source>
</evidence>
<dbReference type="PRINTS" id="PR00320">
    <property type="entry name" value="GPROTEINBRPT"/>
</dbReference>
<dbReference type="Pfam" id="PF08581">
    <property type="entry name" value="Tup_N"/>
    <property type="match status" value="1"/>
</dbReference>
<accession>V2X961</accession>
<protein>
    <submittedName>
        <fullName evidence="9">Chromatin associated protein</fullName>
    </submittedName>
</protein>
<evidence type="ECO:0000256" key="1">
    <source>
        <dbReference type="ARBA" id="ARBA00022491"/>
    </source>
</evidence>
<reference evidence="9 10" key="1">
    <citation type="journal article" date="2014" name="BMC Genomics">
        <title>Genome and secretome analysis of the hemibiotrophic fungal pathogen, Moniliophthora roreri, which causes frosty pod rot disease of cacao: mechanisms of the biotrophic and necrotrophic phases.</title>
        <authorList>
            <person name="Meinhardt L.W."/>
            <person name="Costa G.G.L."/>
            <person name="Thomazella D.P.T."/>
            <person name="Teixeira P.J.P.L."/>
            <person name="Carazzolle M.F."/>
            <person name="Schuster S.C."/>
            <person name="Carlson J.E."/>
            <person name="Guiltinan M.J."/>
            <person name="Mieczkowski P."/>
            <person name="Farmer A."/>
            <person name="Ramaraj T."/>
            <person name="Crozier J."/>
            <person name="Davis R.E."/>
            <person name="Shao J."/>
            <person name="Melnick R.L."/>
            <person name="Pereira G.A.G."/>
            <person name="Bailey B.A."/>
        </authorList>
    </citation>
    <scope>NUCLEOTIDE SEQUENCE [LARGE SCALE GENOMIC DNA]</scope>
    <source>
        <strain evidence="9 10">MCA 2997</strain>
    </source>
</reference>
<dbReference type="InterPro" id="IPR036322">
    <property type="entry name" value="WD40_repeat_dom_sf"/>
</dbReference>
<dbReference type="PANTHER" id="PTHR19848:SF8">
    <property type="entry name" value="F-BOX AND WD REPEAT DOMAIN CONTAINING 7"/>
    <property type="match status" value="1"/>
</dbReference>
<dbReference type="SUPFAM" id="SSF50978">
    <property type="entry name" value="WD40 repeat-like"/>
    <property type="match status" value="1"/>
</dbReference>
<evidence type="ECO:0000259" key="8">
    <source>
        <dbReference type="Pfam" id="PF08581"/>
    </source>
</evidence>
<dbReference type="AlphaFoldDB" id="V2X961"/>
<dbReference type="EMBL" id="AWSO01000461">
    <property type="protein sequence ID" value="ESK90282.1"/>
    <property type="molecule type" value="Genomic_DNA"/>
</dbReference>
<keyword evidence="1" id="KW-0678">Repressor</keyword>
<feature type="repeat" description="WD" evidence="6">
    <location>
        <begin position="385"/>
        <end position="418"/>
    </location>
</feature>
<keyword evidence="10" id="KW-1185">Reference proteome</keyword>
<dbReference type="InterPro" id="IPR013890">
    <property type="entry name" value="Tscrpt_rep_Tup1_N"/>
</dbReference>
<dbReference type="InterPro" id="IPR019775">
    <property type="entry name" value="WD40_repeat_CS"/>
</dbReference>
<feature type="compositionally biased region" description="Low complexity" evidence="7">
    <location>
        <begin position="125"/>
        <end position="134"/>
    </location>
</feature>
<organism evidence="9 10">
    <name type="scientific">Moniliophthora roreri (strain MCA 2997)</name>
    <name type="common">Cocoa frosty pod rot fungus</name>
    <name type="synonym">Crinipellis roreri</name>
    <dbReference type="NCBI Taxonomy" id="1381753"/>
    <lineage>
        <taxon>Eukaryota</taxon>
        <taxon>Fungi</taxon>
        <taxon>Dikarya</taxon>
        <taxon>Basidiomycota</taxon>
        <taxon>Agaricomycotina</taxon>
        <taxon>Agaricomycetes</taxon>
        <taxon>Agaricomycetidae</taxon>
        <taxon>Agaricales</taxon>
        <taxon>Marasmiineae</taxon>
        <taxon>Marasmiaceae</taxon>
        <taxon>Moniliophthora</taxon>
    </lineage>
</organism>
<keyword evidence="4" id="KW-0805">Transcription regulation</keyword>
<feature type="compositionally biased region" description="Polar residues" evidence="7">
    <location>
        <begin position="231"/>
        <end position="244"/>
    </location>
</feature>
<dbReference type="Gene3D" id="2.130.10.10">
    <property type="entry name" value="YVTN repeat-like/Quinoprotein amine dehydrogenase"/>
    <property type="match status" value="1"/>
</dbReference>
<name>V2X961_MONRO</name>
<dbReference type="Pfam" id="PF00400">
    <property type="entry name" value="WD40"/>
    <property type="match status" value="7"/>
</dbReference>
<dbReference type="InterPro" id="IPR001680">
    <property type="entry name" value="WD40_rpt"/>
</dbReference>
<feature type="repeat" description="WD" evidence="6">
    <location>
        <begin position="588"/>
        <end position="620"/>
    </location>
</feature>
<dbReference type="Gene3D" id="1.20.5.340">
    <property type="match status" value="1"/>
</dbReference>
<evidence type="ECO:0000256" key="4">
    <source>
        <dbReference type="ARBA" id="ARBA00023015"/>
    </source>
</evidence>
<evidence type="ECO:0000256" key="2">
    <source>
        <dbReference type="ARBA" id="ARBA00022574"/>
    </source>
</evidence>
<dbReference type="OrthoDB" id="17410at2759"/>
<feature type="domain" description="Transcriptional repressor Tup1 N-terminal" evidence="8">
    <location>
        <begin position="18"/>
        <end position="87"/>
    </location>
</feature>
<proteinExistence type="predicted"/>
<dbReference type="HOGENOM" id="CLU_000288_57_23_1"/>
<keyword evidence="2 6" id="KW-0853">WD repeat</keyword>
<gene>
    <name evidence="9" type="ORF">Moror_7665</name>
</gene>
<feature type="region of interest" description="Disordered" evidence="7">
    <location>
        <begin position="207"/>
        <end position="246"/>
    </location>
</feature>
<dbReference type="PROSITE" id="PS00678">
    <property type="entry name" value="WD_REPEATS_1"/>
    <property type="match status" value="3"/>
</dbReference>
<evidence type="ECO:0000313" key="9">
    <source>
        <dbReference type="EMBL" id="ESK90282.1"/>
    </source>
</evidence>
<feature type="repeat" description="WD" evidence="6">
    <location>
        <begin position="546"/>
        <end position="578"/>
    </location>
</feature>
<feature type="repeat" description="WD" evidence="6">
    <location>
        <begin position="350"/>
        <end position="384"/>
    </location>
</feature>
<dbReference type="InterPro" id="IPR015943">
    <property type="entry name" value="WD40/YVTN_repeat-like_dom_sf"/>
</dbReference>
<evidence type="ECO:0000256" key="6">
    <source>
        <dbReference type="PROSITE-ProRule" id="PRU00221"/>
    </source>
</evidence>
<dbReference type="PANTHER" id="PTHR19848">
    <property type="entry name" value="WD40 REPEAT PROTEIN"/>
    <property type="match status" value="1"/>
</dbReference>